<accession>A0ABX7DZ43</accession>
<dbReference type="Proteomes" id="UP000595691">
    <property type="component" value="Chromosome"/>
</dbReference>
<dbReference type="Pfam" id="PF08378">
    <property type="entry name" value="NERD"/>
    <property type="match status" value="1"/>
</dbReference>
<feature type="domain" description="NERD" evidence="1">
    <location>
        <begin position="16"/>
        <end position="127"/>
    </location>
</feature>
<keyword evidence="3" id="KW-1185">Reference proteome</keyword>
<gene>
    <name evidence="2" type="ORF">I5776_14230</name>
</gene>
<sequence>MKLLEDDLSYFNYLEKGFAGEKMFDNLIKEHISIKHIFLNDLLLEHNNTKFQIDSLLFFSNTIHFFEIKNYEGDYYIDNDLWYKSPQKEIKNPLHQLKRSTSLLRGIFQELRINIPIAEHLVFVNPEFHLYNAPMNLPITYPTQLNRLMEKLNNKNNSNINDIHIKLANRILNRHIKEPSFSRLPDYTFDHLEKGITCANCDAFVETYKKTTVTCTYCGFKENITNAVIRSIDEYSLLFPDRKITKNAIQEWCKIASHKTIKRILTSNYNQIGKSISTHYVKQGN</sequence>
<proteinExistence type="predicted"/>
<dbReference type="RefSeq" id="WP_202777045.1">
    <property type="nucleotide sequence ID" value="NZ_CP065425.1"/>
</dbReference>
<evidence type="ECO:0000313" key="2">
    <source>
        <dbReference type="EMBL" id="QQZ08225.1"/>
    </source>
</evidence>
<evidence type="ECO:0000259" key="1">
    <source>
        <dbReference type="PROSITE" id="PS50965"/>
    </source>
</evidence>
<dbReference type="EMBL" id="CP065425">
    <property type="protein sequence ID" value="QQZ08225.1"/>
    <property type="molecule type" value="Genomic_DNA"/>
</dbReference>
<dbReference type="InterPro" id="IPR011528">
    <property type="entry name" value="NERD"/>
</dbReference>
<reference evidence="2 3" key="1">
    <citation type="submission" date="2020-11" db="EMBL/GenBank/DDBJ databases">
        <title>Taxonomic evaluation of the Bacillus sporothermodurans group of bacteria based on whole genome sequences.</title>
        <authorList>
            <person name="Fiedler G."/>
            <person name="Herbstmann A.-D."/>
            <person name="Doll E."/>
            <person name="Wenning M."/>
            <person name="Brinks E."/>
            <person name="Kabisch J."/>
            <person name="Breitenwieser F."/>
            <person name="Lappann M."/>
            <person name="Boehnlein C."/>
            <person name="Franz C."/>
        </authorList>
    </citation>
    <scope>NUCLEOTIDE SEQUENCE [LARGE SCALE GENOMIC DNA]</scope>
    <source>
        <strain evidence="2 3">JCM 19841</strain>
    </source>
</reference>
<protein>
    <submittedName>
        <fullName evidence="2">NERD domain-containing protein</fullName>
    </submittedName>
</protein>
<organism evidence="2 3">
    <name type="scientific">Heyndrickxia vini</name>
    <dbReference type="NCBI Taxonomy" id="1476025"/>
    <lineage>
        <taxon>Bacteria</taxon>
        <taxon>Bacillati</taxon>
        <taxon>Bacillota</taxon>
        <taxon>Bacilli</taxon>
        <taxon>Bacillales</taxon>
        <taxon>Bacillaceae</taxon>
        <taxon>Heyndrickxia</taxon>
    </lineage>
</organism>
<dbReference type="PROSITE" id="PS50965">
    <property type="entry name" value="NERD"/>
    <property type="match status" value="1"/>
</dbReference>
<name>A0ABX7DZ43_9BACI</name>
<evidence type="ECO:0000313" key="3">
    <source>
        <dbReference type="Proteomes" id="UP000595691"/>
    </source>
</evidence>